<dbReference type="PATRIC" id="fig|1302272.5.peg.416"/>
<evidence type="ECO:0000313" key="3">
    <source>
        <dbReference type="Proteomes" id="UP000050911"/>
    </source>
</evidence>
<dbReference type="OrthoDB" id="1655898at2"/>
<sequence>MDDRPLAQANQAFKDGDWQTAVQRYEAIYQTRPSAKINHLLARSLMSLGDAAYAFEVVLQAPDSYLSDADHFQFLMTVVLENDQLLMANQIAATVTNSAMKQAANQQINMAEQHHRQQVGFQAAYQAFYQLATESIAGQRERYERGKQLPLKEWLTATQHLLVDPFVTPIIRVTLLQDLQKLRFDKPVRFQWLIGEPREIVPSQLTDFDEQPTVRQVQERLLETLSRRGTDPGLLVALLEGEMVNLTLLYPFIDDVVTSPERWVAAASQSLDGPSKTPGRPKAEDESMTAWRQKLAALTQAMQS</sequence>
<dbReference type="STRING" id="1302272.FC96_GL000419"/>
<reference evidence="2 3" key="1">
    <citation type="journal article" date="2015" name="Genome Announc.">
        <title>Expanding the biotechnology potential of lactobacilli through comparative genomics of 213 strains and associated genera.</title>
        <authorList>
            <person name="Sun Z."/>
            <person name="Harris H.M."/>
            <person name="McCann A."/>
            <person name="Guo C."/>
            <person name="Argimon S."/>
            <person name="Zhang W."/>
            <person name="Yang X."/>
            <person name="Jeffery I.B."/>
            <person name="Cooney J.C."/>
            <person name="Kagawa T.F."/>
            <person name="Liu W."/>
            <person name="Song Y."/>
            <person name="Salvetti E."/>
            <person name="Wrobel A."/>
            <person name="Rasinkangas P."/>
            <person name="Parkhill J."/>
            <person name="Rea M.C."/>
            <person name="O'Sullivan O."/>
            <person name="Ritari J."/>
            <person name="Douillard F.P."/>
            <person name="Paul Ross R."/>
            <person name="Yang R."/>
            <person name="Briner A.E."/>
            <person name="Felis G.E."/>
            <person name="de Vos W.M."/>
            <person name="Barrangou R."/>
            <person name="Klaenhammer T.R."/>
            <person name="Caufield P.W."/>
            <person name="Cui Y."/>
            <person name="Zhang H."/>
            <person name="O'Toole P.W."/>
        </authorList>
    </citation>
    <scope>NUCLEOTIDE SEQUENCE [LARGE SCALE GENOMIC DNA]</scope>
    <source>
        <strain evidence="2 3">JCM 15530</strain>
    </source>
</reference>
<protein>
    <recommendedName>
        <fullName evidence="4">TPR repeat-containing protein</fullName>
    </recommendedName>
</protein>
<evidence type="ECO:0008006" key="4">
    <source>
        <dbReference type="Google" id="ProtNLM"/>
    </source>
</evidence>
<gene>
    <name evidence="2" type="ORF">FC96_GL000419</name>
</gene>
<name>A0A0R1HSA4_9LACO</name>
<proteinExistence type="predicted"/>
<feature type="region of interest" description="Disordered" evidence="1">
    <location>
        <begin position="267"/>
        <end position="288"/>
    </location>
</feature>
<evidence type="ECO:0000313" key="2">
    <source>
        <dbReference type="EMBL" id="KRK49488.1"/>
    </source>
</evidence>
<evidence type="ECO:0000256" key="1">
    <source>
        <dbReference type="SAM" id="MobiDB-lite"/>
    </source>
</evidence>
<keyword evidence="3" id="KW-1185">Reference proteome</keyword>
<dbReference type="RefSeq" id="WP_056941813.1">
    <property type="nucleotide sequence ID" value="NZ_AZCX01000001.1"/>
</dbReference>
<organism evidence="2 3">
    <name type="scientific">Secundilactobacillus kimchicus JCM 15530</name>
    <dbReference type="NCBI Taxonomy" id="1302272"/>
    <lineage>
        <taxon>Bacteria</taxon>
        <taxon>Bacillati</taxon>
        <taxon>Bacillota</taxon>
        <taxon>Bacilli</taxon>
        <taxon>Lactobacillales</taxon>
        <taxon>Lactobacillaceae</taxon>
        <taxon>Secundilactobacillus</taxon>
    </lineage>
</organism>
<dbReference type="Proteomes" id="UP000050911">
    <property type="component" value="Unassembled WGS sequence"/>
</dbReference>
<comment type="caution">
    <text evidence="2">The sequence shown here is derived from an EMBL/GenBank/DDBJ whole genome shotgun (WGS) entry which is preliminary data.</text>
</comment>
<dbReference type="EMBL" id="AZCX01000001">
    <property type="protein sequence ID" value="KRK49488.1"/>
    <property type="molecule type" value="Genomic_DNA"/>
</dbReference>
<dbReference type="AlphaFoldDB" id="A0A0R1HSA4"/>
<accession>A0A0R1HSA4</accession>